<comment type="caution">
    <text evidence="2">The sequence shown here is derived from an EMBL/GenBank/DDBJ whole genome shotgun (WGS) entry which is preliminary data.</text>
</comment>
<dbReference type="EMBL" id="BPVZ01000089">
    <property type="protein sequence ID" value="GKV30974.1"/>
    <property type="molecule type" value="Genomic_DNA"/>
</dbReference>
<evidence type="ECO:0000313" key="3">
    <source>
        <dbReference type="Proteomes" id="UP001054252"/>
    </source>
</evidence>
<protein>
    <recommendedName>
        <fullName evidence="1">Reverse transcriptase domain-containing protein</fullName>
    </recommendedName>
</protein>
<name>A0AAV5L1C3_9ROSI</name>
<dbReference type="Pfam" id="PF00078">
    <property type="entry name" value="RVT_1"/>
    <property type="match status" value="1"/>
</dbReference>
<dbReference type="Proteomes" id="UP001054252">
    <property type="component" value="Unassembled WGS sequence"/>
</dbReference>
<dbReference type="PROSITE" id="PS50878">
    <property type="entry name" value="RT_POL"/>
    <property type="match status" value="1"/>
</dbReference>
<dbReference type="AlphaFoldDB" id="A0AAV5L1C3"/>
<evidence type="ECO:0000313" key="2">
    <source>
        <dbReference type="EMBL" id="GKV30974.1"/>
    </source>
</evidence>
<proteinExistence type="predicted"/>
<dbReference type="InterPro" id="IPR052343">
    <property type="entry name" value="Retrotransposon-Effector_Assoc"/>
</dbReference>
<sequence length="351" mass="38988">MVMADIISDSQSAFVGGRQLVDSVLILNEVVDEVKQRKQESFIFKADFEKAYDCVDWNFLDWMMEQMGFGMRWRKWIHECLSTTRMSILINGSLTKEFSVGKGLRQGDPLSPFLFLLVGEGLCGMVRKAEAEGLFKGVKIGEGGMVLSLLQFADDTVFMGKAEIGTMPFIYLSLLVGGISGRKKFWVSVLDRFWNKLAAWKRTLLSFGVKIQRDFFWGGATLERKIAWKDIVGVGSGSERLGLMLGKGFKWEIGDGSRVAFWDDKAHGYGIVDGDEAVPGGLVRRKKSLGRLLIRLRLATKDNLFKRGIALLGGDVSCGLCGEGVEQGVLSKDIFGLAKFVTHGVWNKVDV</sequence>
<dbReference type="PANTHER" id="PTHR46890:SF48">
    <property type="entry name" value="RNA-DIRECTED DNA POLYMERASE"/>
    <property type="match status" value="1"/>
</dbReference>
<dbReference type="InterPro" id="IPR043502">
    <property type="entry name" value="DNA/RNA_pol_sf"/>
</dbReference>
<keyword evidence="3" id="KW-1185">Reference proteome</keyword>
<dbReference type="SUPFAM" id="SSF56672">
    <property type="entry name" value="DNA/RNA polymerases"/>
    <property type="match status" value="1"/>
</dbReference>
<organism evidence="2 3">
    <name type="scientific">Rubroshorea leprosula</name>
    <dbReference type="NCBI Taxonomy" id="152421"/>
    <lineage>
        <taxon>Eukaryota</taxon>
        <taxon>Viridiplantae</taxon>
        <taxon>Streptophyta</taxon>
        <taxon>Embryophyta</taxon>
        <taxon>Tracheophyta</taxon>
        <taxon>Spermatophyta</taxon>
        <taxon>Magnoliopsida</taxon>
        <taxon>eudicotyledons</taxon>
        <taxon>Gunneridae</taxon>
        <taxon>Pentapetalae</taxon>
        <taxon>rosids</taxon>
        <taxon>malvids</taxon>
        <taxon>Malvales</taxon>
        <taxon>Dipterocarpaceae</taxon>
        <taxon>Rubroshorea</taxon>
    </lineage>
</organism>
<feature type="domain" description="Reverse transcriptase" evidence="1">
    <location>
        <begin position="1"/>
        <end position="222"/>
    </location>
</feature>
<accession>A0AAV5L1C3</accession>
<evidence type="ECO:0000259" key="1">
    <source>
        <dbReference type="PROSITE" id="PS50878"/>
    </source>
</evidence>
<dbReference type="InterPro" id="IPR000477">
    <property type="entry name" value="RT_dom"/>
</dbReference>
<dbReference type="PANTHER" id="PTHR46890">
    <property type="entry name" value="NON-LTR RETROLELEMENT REVERSE TRANSCRIPTASE-LIKE PROTEIN-RELATED"/>
    <property type="match status" value="1"/>
</dbReference>
<reference evidence="2 3" key="1">
    <citation type="journal article" date="2021" name="Commun. Biol.">
        <title>The genome of Shorea leprosula (Dipterocarpaceae) highlights the ecological relevance of drought in aseasonal tropical rainforests.</title>
        <authorList>
            <person name="Ng K.K.S."/>
            <person name="Kobayashi M.J."/>
            <person name="Fawcett J.A."/>
            <person name="Hatakeyama M."/>
            <person name="Paape T."/>
            <person name="Ng C.H."/>
            <person name="Ang C.C."/>
            <person name="Tnah L.H."/>
            <person name="Lee C.T."/>
            <person name="Nishiyama T."/>
            <person name="Sese J."/>
            <person name="O'Brien M.J."/>
            <person name="Copetti D."/>
            <person name="Mohd Noor M.I."/>
            <person name="Ong R.C."/>
            <person name="Putra M."/>
            <person name="Sireger I.Z."/>
            <person name="Indrioko S."/>
            <person name="Kosugi Y."/>
            <person name="Izuno A."/>
            <person name="Isagi Y."/>
            <person name="Lee S.L."/>
            <person name="Shimizu K.K."/>
        </authorList>
    </citation>
    <scope>NUCLEOTIDE SEQUENCE [LARGE SCALE GENOMIC DNA]</scope>
    <source>
        <strain evidence="2">214</strain>
    </source>
</reference>
<gene>
    <name evidence="2" type="ORF">SLEP1_g39727</name>
</gene>